<dbReference type="EMBL" id="JTDE01000833">
    <property type="protein sequence ID" value="KAF7260240.1"/>
    <property type="molecule type" value="Genomic_DNA"/>
</dbReference>
<dbReference type="AlphaFoldDB" id="A0A8S9Z3R5"/>
<keyword evidence="2" id="KW-1185">Reference proteome</keyword>
<organism evidence="1 2">
    <name type="scientific">Paragonimus skrjabini miyazakii</name>
    <dbReference type="NCBI Taxonomy" id="59628"/>
    <lineage>
        <taxon>Eukaryota</taxon>
        <taxon>Metazoa</taxon>
        <taxon>Spiralia</taxon>
        <taxon>Lophotrochozoa</taxon>
        <taxon>Platyhelminthes</taxon>
        <taxon>Trematoda</taxon>
        <taxon>Digenea</taxon>
        <taxon>Plagiorchiida</taxon>
        <taxon>Troglotremata</taxon>
        <taxon>Troglotrematidae</taxon>
        <taxon>Paragonimus</taxon>
    </lineage>
</organism>
<evidence type="ECO:0000313" key="1">
    <source>
        <dbReference type="EMBL" id="KAF7260240.1"/>
    </source>
</evidence>
<protein>
    <submittedName>
        <fullName evidence="1">Uncharacterized protein</fullName>
    </submittedName>
</protein>
<sequence length="67" mass="7649">METMKFELQFLASNTEIVRTAENSVFPETTVFRRFRPSGAVNNTLSGSSVEHIPTQPRGLWDELVDY</sequence>
<accession>A0A8S9Z3R5</accession>
<proteinExistence type="predicted"/>
<dbReference type="Proteomes" id="UP000822476">
    <property type="component" value="Unassembled WGS sequence"/>
</dbReference>
<gene>
    <name evidence="1" type="ORF">EG68_02278</name>
</gene>
<name>A0A8S9Z3R5_9TREM</name>
<reference evidence="1" key="1">
    <citation type="submission" date="2019-07" db="EMBL/GenBank/DDBJ databases">
        <title>Annotation for the trematode Paragonimus miyazaki's.</title>
        <authorList>
            <person name="Choi Y.-J."/>
        </authorList>
    </citation>
    <scope>NUCLEOTIDE SEQUENCE</scope>
    <source>
        <strain evidence="1">Japan</strain>
    </source>
</reference>
<evidence type="ECO:0000313" key="2">
    <source>
        <dbReference type="Proteomes" id="UP000822476"/>
    </source>
</evidence>
<comment type="caution">
    <text evidence="1">The sequence shown here is derived from an EMBL/GenBank/DDBJ whole genome shotgun (WGS) entry which is preliminary data.</text>
</comment>